<dbReference type="EMBL" id="WIGM01000021">
    <property type="protein sequence ID" value="KAF6844233.1"/>
    <property type="molecule type" value="Genomic_DNA"/>
</dbReference>
<evidence type="ECO:0000313" key="3">
    <source>
        <dbReference type="Proteomes" id="UP000639643"/>
    </source>
</evidence>
<protein>
    <submittedName>
        <fullName evidence="2">Uncharacterized protein</fullName>
    </submittedName>
</protein>
<feature type="region of interest" description="Disordered" evidence="1">
    <location>
        <begin position="26"/>
        <end position="85"/>
    </location>
</feature>
<dbReference type="Proteomes" id="UP000639643">
    <property type="component" value="Unassembled WGS sequence"/>
</dbReference>
<evidence type="ECO:0000313" key="2">
    <source>
        <dbReference type="EMBL" id="KAF6844233.1"/>
    </source>
</evidence>
<sequence length="146" mass="16459">MGRTVDKLFIPLKMKALDIRSGRRVSFGRGGAGNIRPYSDAKVPGDDPSHWGRRRSSIWTSSSSATAETGNENQKHRDNADDKHIGSVAEVETSLPSGVYEEPFLVRQCRERLERGRRSTSTLKSDDSMSFIYFPRHHPMERNGQP</sequence>
<dbReference type="AlphaFoldDB" id="A0A8H6NXE9"/>
<feature type="compositionally biased region" description="Basic and acidic residues" evidence="1">
    <location>
        <begin position="73"/>
        <end position="85"/>
    </location>
</feature>
<reference evidence="2" key="1">
    <citation type="journal article" date="2020" name="Phytopathology">
        <title>Genome Sequence Resources of Colletotrichum truncatum, C. plurivorum, C. musicola, and C. sojae: Four Species Pathogenic to Soybean (Glycine max).</title>
        <authorList>
            <person name="Rogerio F."/>
            <person name="Boufleur T.R."/>
            <person name="Ciampi-Guillardi M."/>
            <person name="Sukno S.A."/>
            <person name="Thon M.R."/>
            <person name="Massola Junior N.S."/>
            <person name="Baroncelli R."/>
        </authorList>
    </citation>
    <scope>NUCLEOTIDE SEQUENCE</scope>
    <source>
        <strain evidence="2">LFN0074</strain>
    </source>
</reference>
<comment type="caution">
    <text evidence="2">The sequence shown here is derived from an EMBL/GenBank/DDBJ whole genome shotgun (WGS) entry which is preliminary data.</text>
</comment>
<evidence type="ECO:0000256" key="1">
    <source>
        <dbReference type="SAM" id="MobiDB-lite"/>
    </source>
</evidence>
<organism evidence="2 3">
    <name type="scientific">Colletotrichum musicola</name>
    <dbReference type="NCBI Taxonomy" id="2175873"/>
    <lineage>
        <taxon>Eukaryota</taxon>
        <taxon>Fungi</taxon>
        <taxon>Dikarya</taxon>
        <taxon>Ascomycota</taxon>
        <taxon>Pezizomycotina</taxon>
        <taxon>Sordariomycetes</taxon>
        <taxon>Hypocreomycetidae</taxon>
        <taxon>Glomerellales</taxon>
        <taxon>Glomerellaceae</taxon>
        <taxon>Colletotrichum</taxon>
        <taxon>Colletotrichum orchidearum species complex</taxon>
    </lineage>
</organism>
<gene>
    <name evidence="2" type="ORF">CMUS01_01288</name>
</gene>
<feature type="region of interest" description="Disordered" evidence="1">
    <location>
        <begin position="113"/>
        <end position="146"/>
    </location>
</feature>
<keyword evidence="3" id="KW-1185">Reference proteome</keyword>
<accession>A0A8H6NXE9</accession>
<name>A0A8H6NXE9_9PEZI</name>
<proteinExistence type="predicted"/>